<dbReference type="AlphaFoldDB" id="A0A103YDH9"/>
<dbReference type="OrthoDB" id="2121326at2759"/>
<name>A0A103YDH9_CYNCS</name>
<evidence type="ECO:0000259" key="1">
    <source>
        <dbReference type="PROSITE" id="PS51352"/>
    </source>
</evidence>
<dbReference type="STRING" id="59895.A0A103YDH9"/>
<dbReference type="Pfam" id="PF00085">
    <property type="entry name" value="Thioredoxin"/>
    <property type="match status" value="1"/>
</dbReference>
<gene>
    <name evidence="2" type="ORF">Ccrd_014572</name>
</gene>
<evidence type="ECO:0000313" key="3">
    <source>
        <dbReference type="Proteomes" id="UP000243975"/>
    </source>
</evidence>
<proteinExistence type="predicted"/>
<dbReference type="CDD" id="cd02947">
    <property type="entry name" value="TRX_family"/>
    <property type="match status" value="1"/>
</dbReference>
<evidence type="ECO:0000313" key="2">
    <source>
        <dbReference type="EMBL" id="KVI07087.1"/>
    </source>
</evidence>
<keyword evidence="3" id="KW-1185">Reference proteome</keyword>
<dbReference type="Gene3D" id="3.40.30.10">
    <property type="entry name" value="Glutaredoxin"/>
    <property type="match status" value="1"/>
</dbReference>
<dbReference type="OMA" id="CTRIPCC"/>
<dbReference type="Proteomes" id="UP000243975">
    <property type="component" value="Unassembled WGS sequence"/>
</dbReference>
<reference evidence="2 3" key="1">
    <citation type="journal article" date="2016" name="Sci. Rep.">
        <title>The genome sequence of the outbreeding globe artichoke constructed de novo incorporating a phase-aware low-pass sequencing strategy of F1 progeny.</title>
        <authorList>
            <person name="Scaglione D."/>
            <person name="Reyes-Chin-Wo S."/>
            <person name="Acquadro A."/>
            <person name="Froenicke L."/>
            <person name="Portis E."/>
            <person name="Beitel C."/>
            <person name="Tirone M."/>
            <person name="Mauro R."/>
            <person name="Lo Monaco A."/>
            <person name="Mauromicale G."/>
            <person name="Faccioli P."/>
            <person name="Cattivelli L."/>
            <person name="Rieseberg L."/>
            <person name="Michelmore R."/>
            <person name="Lanteri S."/>
        </authorList>
    </citation>
    <scope>NUCLEOTIDE SEQUENCE [LARGE SCALE GENOMIC DNA]</scope>
    <source>
        <strain evidence="2">2C</strain>
    </source>
</reference>
<dbReference type="EMBL" id="LEKV01001524">
    <property type="protein sequence ID" value="KVI07087.1"/>
    <property type="molecule type" value="Genomic_DNA"/>
</dbReference>
<dbReference type="InterPro" id="IPR013766">
    <property type="entry name" value="Thioredoxin_domain"/>
</dbReference>
<comment type="caution">
    <text evidence="2">The sequence shown here is derived from an EMBL/GenBank/DDBJ whole genome shotgun (WGS) entry which is preliminary data.</text>
</comment>
<feature type="domain" description="Thioredoxin" evidence="1">
    <location>
        <begin position="12"/>
        <end position="124"/>
    </location>
</feature>
<dbReference type="PANTHER" id="PTHR10438">
    <property type="entry name" value="THIOREDOXIN"/>
    <property type="match status" value="1"/>
</dbReference>
<dbReference type="Gramene" id="KVI07087">
    <property type="protein sequence ID" value="KVI07087"/>
    <property type="gene ID" value="Ccrd_014572"/>
</dbReference>
<dbReference type="PROSITE" id="PS51352">
    <property type="entry name" value="THIOREDOXIN_2"/>
    <property type="match status" value="1"/>
</dbReference>
<accession>A0A103YDH9</accession>
<dbReference type="SUPFAM" id="SSF52833">
    <property type="entry name" value="Thioredoxin-like"/>
    <property type="match status" value="1"/>
</dbReference>
<dbReference type="InterPro" id="IPR036249">
    <property type="entry name" value="Thioredoxin-like_sf"/>
</dbReference>
<organism evidence="2 3">
    <name type="scientific">Cynara cardunculus var. scolymus</name>
    <name type="common">Globe artichoke</name>
    <name type="synonym">Cynara scolymus</name>
    <dbReference type="NCBI Taxonomy" id="59895"/>
    <lineage>
        <taxon>Eukaryota</taxon>
        <taxon>Viridiplantae</taxon>
        <taxon>Streptophyta</taxon>
        <taxon>Embryophyta</taxon>
        <taxon>Tracheophyta</taxon>
        <taxon>Spermatophyta</taxon>
        <taxon>Magnoliopsida</taxon>
        <taxon>eudicotyledons</taxon>
        <taxon>Gunneridae</taxon>
        <taxon>Pentapetalae</taxon>
        <taxon>asterids</taxon>
        <taxon>campanulids</taxon>
        <taxon>Asterales</taxon>
        <taxon>Asteraceae</taxon>
        <taxon>Carduoideae</taxon>
        <taxon>Cardueae</taxon>
        <taxon>Carduinae</taxon>
        <taxon>Cynara</taxon>
    </lineage>
</organism>
<sequence>MRPGSKQYLASELGGGKVTLITTTEKWDEKLTEAKNKGQLVVVNFSAAWSTPCRFIATAYRNLADKHDSLMFLTVDVDQLPEFSTSWNIKATPTFFFLINGQPIDSFVGADEKELAKKIEAAAAGFIQVQ</sequence>
<protein>
    <submittedName>
        <fullName evidence="2">Thioredoxin</fullName>
    </submittedName>
</protein>
<dbReference type="PANTHER" id="PTHR10438:SF434">
    <property type="entry name" value="THIOREDOXIN H9"/>
    <property type="match status" value="1"/>
</dbReference>
<dbReference type="InterPro" id="IPR050620">
    <property type="entry name" value="Thioredoxin_H-type-like"/>
</dbReference>